<dbReference type="PRINTS" id="PR00111">
    <property type="entry name" value="ABHYDROLASE"/>
</dbReference>
<sequence>MPNPPLGGTLGFVPARGQPELRQQSDHASERGSPMTPKPRSYGTLHGGLTYITIGSGDPLVVIPGLLPNHEALTGRARQSQAEQLKGVAGNRRVWWVNRRPHLEPGTTMEHLARDYAEALRHKFGKPVDVVGLSTGGSIALQLAADHPDVVKRLVVASAAYRLSPLARQAQAEAANYLEADDPRSAATAIVPLLSTTRVGQRMLRALAWLGGATLFKNASADLVATIRAEDGFNVKDRLANITAPTLVVGGANDPLYSDDLFRDTAALILRGQLDLVEGAGHIRAQAGRSFEVRVLAFLDATDEELAADLAVARSATHAAAAKRAALADSSRPADASAYAAAPPADPETGYQD</sequence>
<feature type="region of interest" description="Disordered" evidence="1">
    <location>
        <begin position="1"/>
        <end position="42"/>
    </location>
</feature>
<feature type="compositionally biased region" description="Low complexity" evidence="1">
    <location>
        <begin position="327"/>
        <end position="343"/>
    </location>
</feature>
<evidence type="ECO:0000313" key="4">
    <source>
        <dbReference type="Proteomes" id="UP000272015"/>
    </source>
</evidence>
<feature type="region of interest" description="Disordered" evidence="1">
    <location>
        <begin position="327"/>
        <end position="353"/>
    </location>
</feature>
<dbReference type="InterPro" id="IPR000073">
    <property type="entry name" value="AB_hydrolase_1"/>
</dbReference>
<name>A0A3A5MFH1_9MICO</name>
<comment type="caution">
    <text evidence="3">The sequence shown here is derived from an EMBL/GenBank/DDBJ whole genome shotgun (WGS) entry which is preliminary data.</text>
</comment>
<dbReference type="PANTHER" id="PTHR43194:SF2">
    <property type="entry name" value="PEROXISOMAL MEMBRANE PROTEIN LPX1"/>
    <property type="match status" value="1"/>
</dbReference>
<dbReference type="EMBL" id="QZVS01000079">
    <property type="protein sequence ID" value="RJT88857.1"/>
    <property type="molecule type" value="Genomic_DNA"/>
</dbReference>
<dbReference type="Gene3D" id="3.40.50.1820">
    <property type="entry name" value="alpha/beta hydrolase"/>
    <property type="match status" value="1"/>
</dbReference>
<dbReference type="GO" id="GO:0016787">
    <property type="term" value="F:hydrolase activity"/>
    <property type="evidence" value="ECO:0007669"/>
    <property type="project" value="UniProtKB-KW"/>
</dbReference>
<evidence type="ECO:0000256" key="1">
    <source>
        <dbReference type="SAM" id="MobiDB-lite"/>
    </source>
</evidence>
<reference evidence="3 4" key="1">
    <citation type="submission" date="2018-09" db="EMBL/GenBank/DDBJ databases">
        <title>Novel species of Cryobacterium.</title>
        <authorList>
            <person name="Liu Q."/>
            <person name="Xin Y.-H."/>
        </authorList>
    </citation>
    <scope>NUCLEOTIDE SEQUENCE [LARGE SCALE GENOMIC DNA]</scope>
    <source>
        <strain evidence="3 4">Hh39</strain>
    </source>
</reference>
<accession>A0A3A5MFH1</accession>
<keyword evidence="3" id="KW-0378">Hydrolase</keyword>
<protein>
    <submittedName>
        <fullName evidence="3">Alpha/beta hydrolase</fullName>
    </submittedName>
</protein>
<dbReference type="InterPro" id="IPR050228">
    <property type="entry name" value="Carboxylesterase_BioH"/>
</dbReference>
<dbReference type="InterPro" id="IPR029058">
    <property type="entry name" value="AB_hydrolase_fold"/>
</dbReference>
<dbReference type="Pfam" id="PF12697">
    <property type="entry name" value="Abhydrolase_6"/>
    <property type="match status" value="1"/>
</dbReference>
<gene>
    <name evidence="3" type="ORF">D6T64_08715</name>
</gene>
<keyword evidence="4" id="KW-1185">Reference proteome</keyword>
<dbReference type="SUPFAM" id="SSF53474">
    <property type="entry name" value="alpha/beta-Hydrolases"/>
    <property type="match status" value="1"/>
</dbReference>
<organism evidence="3 4">
    <name type="scientific">Cryobacterium melibiosiphilum</name>
    <dbReference type="NCBI Taxonomy" id="995039"/>
    <lineage>
        <taxon>Bacteria</taxon>
        <taxon>Bacillati</taxon>
        <taxon>Actinomycetota</taxon>
        <taxon>Actinomycetes</taxon>
        <taxon>Micrococcales</taxon>
        <taxon>Microbacteriaceae</taxon>
        <taxon>Cryobacterium</taxon>
    </lineage>
</organism>
<evidence type="ECO:0000313" key="3">
    <source>
        <dbReference type="EMBL" id="RJT88857.1"/>
    </source>
</evidence>
<dbReference type="AlphaFoldDB" id="A0A3A5MFH1"/>
<dbReference type="PANTHER" id="PTHR43194">
    <property type="entry name" value="HYDROLASE ALPHA/BETA FOLD FAMILY"/>
    <property type="match status" value="1"/>
</dbReference>
<proteinExistence type="predicted"/>
<feature type="domain" description="AB hydrolase-1" evidence="2">
    <location>
        <begin position="105"/>
        <end position="283"/>
    </location>
</feature>
<dbReference type="Proteomes" id="UP000272015">
    <property type="component" value="Unassembled WGS sequence"/>
</dbReference>
<evidence type="ECO:0000259" key="2">
    <source>
        <dbReference type="Pfam" id="PF12697"/>
    </source>
</evidence>